<dbReference type="InterPro" id="IPR016181">
    <property type="entry name" value="Acyl_CoA_acyltransferase"/>
</dbReference>
<keyword evidence="3" id="KW-1185">Reference proteome</keyword>
<reference evidence="2 3" key="1">
    <citation type="submission" date="2009-01" db="EMBL/GenBank/DDBJ databases">
        <authorList>
            <person name="Fulton L."/>
            <person name="Clifton S."/>
            <person name="Fulton B."/>
            <person name="Xu J."/>
            <person name="Minx P."/>
            <person name="Pepin K.H."/>
            <person name="Johnson M."/>
            <person name="Bhonagiri V."/>
            <person name="Nash W.E."/>
            <person name="Mardis E.R."/>
            <person name="Wilson R.K."/>
        </authorList>
    </citation>
    <scope>NUCLEOTIDE SEQUENCE [LARGE SCALE GENOMIC DNA]</scope>
    <source>
        <strain evidence="3">DSM 10507 / JCM 14656 / S5a33</strain>
    </source>
</reference>
<dbReference type="Gene3D" id="3.40.630.30">
    <property type="match status" value="1"/>
</dbReference>
<dbReference type="EMBL" id="ACBZ01000023">
    <property type="protein sequence ID" value="EEG50450.1"/>
    <property type="molecule type" value="Genomic_DNA"/>
</dbReference>
<name>C0CIF2_BLAHS</name>
<dbReference type="HOGENOM" id="CLU_078717_1_0_9"/>
<dbReference type="Pfam" id="PF00583">
    <property type="entry name" value="Acetyltransf_1"/>
    <property type="match status" value="1"/>
</dbReference>
<evidence type="ECO:0000259" key="1">
    <source>
        <dbReference type="PROSITE" id="PS51186"/>
    </source>
</evidence>
<protein>
    <recommendedName>
        <fullName evidence="1">N-acetyltransferase domain-containing protein</fullName>
    </recommendedName>
</protein>
<gene>
    <name evidence="2" type="ORF">RUMHYD_00616</name>
</gene>
<dbReference type="InterPro" id="IPR000182">
    <property type="entry name" value="GNAT_dom"/>
</dbReference>
<reference evidence="2 3" key="2">
    <citation type="submission" date="2009-02" db="EMBL/GenBank/DDBJ databases">
        <title>Draft genome sequence of Blautia hydrogenotrophica DSM 10507 (Ruminococcus hydrogenotrophicus DSM 10507).</title>
        <authorList>
            <person name="Sudarsanam P."/>
            <person name="Ley R."/>
            <person name="Guruge J."/>
            <person name="Turnbaugh P.J."/>
            <person name="Mahowald M."/>
            <person name="Liep D."/>
            <person name="Gordon J."/>
        </authorList>
    </citation>
    <scope>NUCLEOTIDE SEQUENCE [LARGE SCALE GENOMIC DNA]</scope>
    <source>
        <strain evidence="3">DSM 10507 / JCM 14656 / S5a33</strain>
    </source>
</reference>
<evidence type="ECO:0000313" key="2">
    <source>
        <dbReference type="EMBL" id="EEG50450.1"/>
    </source>
</evidence>
<sequence>MSKTVKPVLFTNFKAFGKEKNMETKMILRDLRNADLKSLEDVIRKTWNYDKFTSSKTAKKLAKAYLASCLANQTYALTAEVDGKPVGIILGKNIEKHRCPLRYRWRQITALCRLLASKEGRDILGVFKNIDHIDRELLSQCEKDYKGEVALFALDPEYRGLGIGKKLFLRLMDYMKKEEIEDVYLYTDTSCNFGFYEHQGMKRQQQYQKVFHMKGQKETMEFYLYDISVSKKIPNCRNV</sequence>
<dbReference type="PATRIC" id="fig|476272.21.peg.3623"/>
<feature type="domain" description="N-acetyltransferase" evidence="1">
    <location>
        <begin position="26"/>
        <end position="225"/>
    </location>
</feature>
<accession>C0CIF2</accession>
<dbReference type="PROSITE" id="PS51186">
    <property type="entry name" value="GNAT"/>
    <property type="match status" value="1"/>
</dbReference>
<evidence type="ECO:0000313" key="3">
    <source>
        <dbReference type="Proteomes" id="UP000003100"/>
    </source>
</evidence>
<proteinExistence type="predicted"/>
<dbReference type="eggNOG" id="COG0456">
    <property type="taxonomic scope" value="Bacteria"/>
</dbReference>
<dbReference type="SUPFAM" id="SSF55729">
    <property type="entry name" value="Acyl-CoA N-acyltransferases (Nat)"/>
    <property type="match status" value="1"/>
</dbReference>
<dbReference type="Proteomes" id="UP000003100">
    <property type="component" value="Unassembled WGS sequence"/>
</dbReference>
<dbReference type="CDD" id="cd04301">
    <property type="entry name" value="NAT_SF"/>
    <property type="match status" value="1"/>
</dbReference>
<organism evidence="2 3">
    <name type="scientific">Blautia hydrogenotrophica (strain DSM 10507 / JCM 14656 / S5a33)</name>
    <name type="common">Ruminococcus hydrogenotrophicus</name>
    <dbReference type="NCBI Taxonomy" id="476272"/>
    <lineage>
        <taxon>Bacteria</taxon>
        <taxon>Bacillati</taxon>
        <taxon>Bacillota</taxon>
        <taxon>Clostridia</taxon>
        <taxon>Lachnospirales</taxon>
        <taxon>Lachnospiraceae</taxon>
        <taxon>Blautia</taxon>
    </lineage>
</organism>
<dbReference type="AlphaFoldDB" id="C0CIF2"/>
<comment type="caution">
    <text evidence="2">The sequence shown here is derived from an EMBL/GenBank/DDBJ whole genome shotgun (WGS) entry which is preliminary data.</text>
</comment>
<dbReference type="GO" id="GO:0016747">
    <property type="term" value="F:acyltransferase activity, transferring groups other than amino-acyl groups"/>
    <property type="evidence" value="ECO:0007669"/>
    <property type="project" value="InterPro"/>
</dbReference>